<dbReference type="InterPro" id="IPR045336">
    <property type="entry name" value="MmgE_PrpD_N"/>
</dbReference>
<feature type="domain" description="MmgE/PrpD C-terminal" evidence="4">
    <location>
        <begin position="274"/>
        <end position="440"/>
    </location>
</feature>
<evidence type="ECO:0000313" key="6">
    <source>
        <dbReference type="Proteomes" id="UP000184357"/>
    </source>
</evidence>
<dbReference type="Pfam" id="PF07883">
    <property type="entry name" value="Cupin_2"/>
    <property type="match status" value="1"/>
</dbReference>
<dbReference type="Pfam" id="PF03972">
    <property type="entry name" value="MmgE_PrpD_N"/>
    <property type="match status" value="1"/>
</dbReference>
<dbReference type="InterPro" id="IPR014710">
    <property type="entry name" value="RmlC-like_jellyroll"/>
</dbReference>
<dbReference type="AlphaFoldDB" id="A0A1M5JLS0"/>
<dbReference type="SUPFAM" id="SSF103378">
    <property type="entry name" value="2-methylcitrate dehydratase PrpD"/>
    <property type="match status" value="1"/>
</dbReference>
<dbReference type="InterPro" id="IPR005656">
    <property type="entry name" value="MmgE_PrpD"/>
</dbReference>
<dbReference type="Gene3D" id="2.60.120.10">
    <property type="entry name" value="Jelly Rolls"/>
    <property type="match status" value="1"/>
</dbReference>
<dbReference type="RefSeq" id="WP_073306516.1">
    <property type="nucleotide sequence ID" value="NZ_FQWV01000001.1"/>
</dbReference>
<evidence type="ECO:0000259" key="4">
    <source>
        <dbReference type="Pfam" id="PF19305"/>
    </source>
</evidence>
<dbReference type="GO" id="GO:0016829">
    <property type="term" value="F:lyase activity"/>
    <property type="evidence" value="ECO:0007669"/>
    <property type="project" value="InterPro"/>
</dbReference>
<dbReference type="InterPro" id="IPR011051">
    <property type="entry name" value="RmlC_Cupin_sf"/>
</dbReference>
<dbReference type="CDD" id="cd02209">
    <property type="entry name" value="cupin_XRE_C"/>
    <property type="match status" value="1"/>
</dbReference>
<dbReference type="SUPFAM" id="SSF51182">
    <property type="entry name" value="RmlC-like cupins"/>
    <property type="match status" value="1"/>
</dbReference>
<evidence type="ECO:0000259" key="2">
    <source>
        <dbReference type="Pfam" id="PF03972"/>
    </source>
</evidence>
<evidence type="ECO:0000256" key="1">
    <source>
        <dbReference type="ARBA" id="ARBA00006174"/>
    </source>
</evidence>
<dbReference type="PANTHER" id="PTHR16943:SF8">
    <property type="entry name" value="2-METHYLCITRATE DEHYDRATASE"/>
    <property type="match status" value="1"/>
</dbReference>
<protein>
    <submittedName>
        <fullName evidence="5">2-methylcitrate dehydratase PrpD</fullName>
    </submittedName>
</protein>
<dbReference type="OrthoDB" id="43639at2157"/>
<comment type="similarity">
    <text evidence="1">Belongs to the PrpD family.</text>
</comment>
<keyword evidence="6" id="KW-1185">Reference proteome</keyword>
<dbReference type="STRING" id="43928.SAMN05443636_0158"/>
<proteinExistence type="inferred from homology"/>
<feature type="domain" description="Cupin type-2" evidence="3">
    <location>
        <begin position="506"/>
        <end position="577"/>
    </location>
</feature>
<accession>A0A1M5JLS0</accession>
<dbReference type="InterPro" id="IPR045337">
    <property type="entry name" value="MmgE_PrpD_C"/>
</dbReference>
<dbReference type="Pfam" id="PF19305">
    <property type="entry name" value="MmgE_PrpD_C"/>
    <property type="match status" value="1"/>
</dbReference>
<dbReference type="Proteomes" id="UP000184357">
    <property type="component" value="Unassembled WGS sequence"/>
</dbReference>
<reference evidence="5 6" key="1">
    <citation type="submission" date="2016-11" db="EMBL/GenBank/DDBJ databases">
        <authorList>
            <person name="Jaros S."/>
            <person name="Januszkiewicz K."/>
            <person name="Wedrychowicz H."/>
        </authorList>
    </citation>
    <scope>NUCLEOTIDE SEQUENCE [LARGE SCALE GENOMIC DNA]</scope>
    <source>
        <strain evidence="5 6">DSM 9297</strain>
    </source>
</reference>
<dbReference type="Gene3D" id="3.30.1330.120">
    <property type="entry name" value="2-methylcitrate dehydratase PrpD"/>
    <property type="match status" value="1"/>
</dbReference>
<name>A0A1M5JLS0_9EURY</name>
<dbReference type="InterPro" id="IPR042188">
    <property type="entry name" value="MmgE/PrpD_sf_2"/>
</dbReference>
<dbReference type="InterPro" id="IPR036148">
    <property type="entry name" value="MmgE/PrpD_sf"/>
</dbReference>
<feature type="domain" description="MmgE/PrpD N-terminal" evidence="2">
    <location>
        <begin position="6"/>
        <end position="248"/>
    </location>
</feature>
<sequence>MGETATLASFVSQLALDDVPDDVVADATLAIRDYVGVALYGSAHEVGERVWRYADRAFGRGPATAFGRGTTTPTGAALANGAFGHAVDYDDTFDSIVIHPTSPVFAATLAASQARREESMTPEVTGRDVLAAYVAGCEAAFRVGHATYPSHYDNGWHATGTVGAFGAAAAAASVLDLDAETTRRAFGVVASCSSALKTNFGTGTKPLHAGHAAAVGVRAARLAEEGLTADPDVLEGDIGYGAVMTVGDDGYDPTAVTEGLGETWAVTDIGFKPYPSGVITHAAMDGMRDLVAEHDLTPETVERVVVTLDEAADEMLIHADADTELEAKFSIEFCLAAVLREGDAGVREFTDGYVRAPETRAAMDLVERDFEENALGGDFAGYGARVRVETVDGETHVAEEPHAPGGPDNPVLPERLREKYDKCARAVLSPEAVDAVAEAVEGLTESPSAAALRAGEDALSTLLRGVAPDAGYRLASADDLDAVEGKPGTRRDLSTALGVDGVNVNIVTLAPGERLSGNAYHRHPTQTELYYVLSGEIAVETEDGGETLAADEAAAFDPGAPHLLHNVAETEARVLAVGTPADGRYPTERLCGHESFRSEEN</sequence>
<organism evidence="5 6">
    <name type="scientific">Halobaculum gomorrense</name>
    <dbReference type="NCBI Taxonomy" id="43928"/>
    <lineage>
        <taxon>Archaea</taxon>
        <taxon>Methanobacteriati</taxon>
        <taxon>Methanobacteriota</taxon>
        <taxon>Stenosarchaea group</taxon>
        <taxon>Halobacteria</taxon>
        <taxon>Halobacteriales</taxon>
        <taxon>Haloferacaceae</taxon>
        <taxon>Halobaculum</taxon>
    </lineage>
</organism>
<dbReference type="InterPro" id="IPR013096">
    <property type="entry name" value="Cupin_2"/>
</dbReference>
<dbReference type="Gene3D" id="1.10.4100.10">
    <property type="entry name" value="2-methylcitrate dehydratase PrpD"/>
    <property type="match status" value="1"/>
</dbReference>
<dbReference type="PANTHER" id="PTHR16943">
    <property type="entry name" value="2-METHYLCITRATE DEHYDRATASE-RELATED"/>
    <property type="match status" value="1"/>
</dbReference>
<evidence type="ECO:0000313" key="5">
    <source>
        <dbReference type="EMBL" id="SHG41219.1"/>
    </source>
</evidence>
<gene>
    <name evidence="5" type="ORF">SAMN05443636_0158</name>
</gene>
<dbReference type="InterPro" id="IPR042183">
    <property type="entry name" value="MmgE/PrpD_sf_1"/>
</dbReference>
<evidence type="ECO:0000259" key="3">
    <source>
        <dbReference type="Pfam" id="PF07883"/>
    </source>
</evidence>
<dbReference type="EMBL" id="FQWV01000001">
    <property type="protein sequence ID" value="SHG41219.1"/>
    <property type="molecule type" value="Genomic_DNA"/>
</dbReference>